<evidence type="ECO:0000313" key="2">
    <source>
        <dbReference type="EMBL" id="NMH94981.1"/>
    </source>
</evidence>
<feature type="region of interest" description="Disordered" evidence="1">
    <location>
        <begin position="100"/>
        <end position="150"/>
    </location>
</feature>
<comment type="caution">
    <text evidence="2">The sequence shown here is derived from an EMBL/GenBank/DDBJ whole genome shotgun (WGS) entry which is preliminary data.</text>
</comment>
<keyword evidence="3" id="KW-1185">Reference proteome</keyword>
<evidence type="ECO:0000313" key="3">
    <source>
        <dbReference type="Proteomes" id="UP000586918"/>
    </source>
</evidence>
<dbReference type="Proteomes" id="UP000586918">
    <property type="component" value="Unassembled WGS sequence"/>
</dbReference>
<name>A0A848DRG9_9PSEU</name>
<dbReference type="AlphaFoldDB" id="A0A848DRG9"/>
<organism evidence="2 3">
    <name type="scientific">Pseudonocardia bannensis</name>
    <dbReference type="NCBI Taxonomy" id="630973"/>
    <lineage>
        <taxon>Bacteria</taxon>
        <taxon>Bacillati</taxon>
        <taxon>Actinomycetota</taxon>
        <taxon>Actinomycetes</taxon>
        <taxon>Pseudonocardiales</taxon>
        <taxon>Pseudonocardiaceae</taxon>
        <taxon>Pseudonocardia</taxon>
    </lineage>
</organism>
<reference evidence="2 3" key="1">
    <citation type="submission" date="2020-04" db="EMBL/GenBank/DDBJ databases">
        <authorList>
            <person name="Klaysubun C."/>
            <person name="Duangmal K."/>
            <person name="Lipun K."/>
        </authorList>
    </citation>
    <scope>NUCLEOTIDE SEQUENCE [LARGE SCALE GENOMIC DNA]</scope>
    <source>
        <strain evidence="2 3">DSM 45300</strain>
    </source>
</reference>
<dbReference type="EMBL" id="JAAXKZ010000145">
    <property type="protein sequence ID" value="NMH94981.1"/>
    <property type="molecule type" value="Genomic_DNA"/>
</dbReference>
<protein>
    <submittedName>
        <fullName evidence="2">Uncharacterized protein</fullName>
    </submittedName>
</protein>
<proteinExistence type="predicted"/>
<sequence length="150" mass="15834">MNFTKTDEAAACRPVRFVRYSHDVDDQQPAAHLRASATTRRSLPTGPTITVGKGPPLVRSLLTRDAELAELAELGRLIAVRFRAHRDAAVITSLPGIGMLRAPSSSRSPEAIGPPTWTGWPGSPGSGRHRGPRGGSAGTCSDRISNSGSI</sequence>
<accession>A0A848DRG9</accession>
<evidence type="ECO:0000256" key="1">
    <source>
        <dbReference type="SAM" id="MobiDB-lite"/>
    </source>
</evidence>
<gene>
    <name evidence="2" type="ORF">HF519_26135</name>
</gene>
<feature type="compositionally biased region" description="Low complexity" evidence="1">
    <location>
        <begin position="113"/>
        <end position="123"/>
    </location>
</feature>